<accession>A0A9P1JJV1</accession>
<dbReference type="NCBIfam" id="TIGR00003">
    <property type="entry name" value="copper ion binding protein"/>
    <property type="match status" value="1"/>
</dbReference>
<evidence type="ECO:0000256" key="4">
    <source>
        <dbReference type="ARBA" id="ARBA00022723"/>
    </source>
</evidence>
<dbReference type="InterPro" id="IPR036163">
    <property type="entry name" value="HMA_dom_sf"/>
</dbReference>
<dbReference type="AlphaFoldDB" id="A0A9P1JJV1"/>
<dbReference type="Pfam" id="PF00403">
    <property type="entry name" value="HMA"/>
    <property type="match status" value="1"/>
</dbReference>
<reference evidence="8 9" key="1">
    <citation type="journal article" date="2011" name="Int. J. Syst. Evol. Microbiol.">
        <title>Relationship of Bacillus amyloliquefaciens clades associated with strains DSM 7T and FZB42T: a proposal for Bacillus amyloliquefaciens subsp. amyloliquefaciens subsp. nov. and Bacillus amyloliquefaciens subsp. plantarum subsp. nov. based on complete genome sequence comparisons.</title>
        <authorList>
            <person name="Borriss R."/>
            <person name="Chen X.H."/>
            <person name="Rueckert C."/>
            <person name="Blom J."/>
            <person name="Becker A."/>
            <person name="Baumgarth B."/>
            <person name="Fan B."/>
            <person name="Pukall R."/>
            <person name="Schumann P."/>
            <person name="Sproer C."/>
            <person name="Junge H."/>
            <person name="Vater J."/>
            <person name="Puhler A."/>
            <person name="Klenk H.P."/>
        </authorList>
    </citation>
    <scope>NUCLEOTIDE SEQUENCE [LARGE SCALE GENOMIC DNA]</scope>
    <source>
        <strain evidence="9">DSM 7</strain>
    </source>
</reference>
<evidence type="ECO:0000313" key="9">
    <source>
        <dbReference type="Proteomes" id="UP000006562"/>
    </source>
</evidence>
<dbReference type="FunFam" id="3.30.70.100:FF:000005">
    <property type="entry name" value="Copper-exporting P-type ATPase A"/>
    <property type="match status" value="1"/>
</dbReference>
<dbReference type="PANTHER" id="PTHR46594">
    <property type="entry name" value="P-TYPE CATION-TRANSPORTING ATPASE"/>
    <property type="match status" value="1"/>
</dbReference>
<evidence type="ECO:0000313" key="8">
    <source>
        <dbReference type="EMBL" id="CBI44325.1"/>
    </source>
</evidence>
<keyword evidence="3" id="KW-0963">Cytoplasm</keyword>
<dbReference type="CDD" id="cd00371">
    <property type="entry name" value="HMA"/>
    <property type="match status" value="1"/>
</dbReference>
<dbReference type="GO" id="GO:0005507">
    <property type="term" value="F:copper ion binding"/>
    <property type="evidence" value="ECO:0007669"/>
    <property type="project" value="InterPro"/>
</dbReference>
<keyword evidence="5" id="KW-0186">Copper</keyword>
<gene>
    <name evidence="8" type="primary">copZ</name>
    <name evidence="8" type="ordered locus">BAMF_3199</name>
</gene>
<dbReference type="InterPro" id="IPR017969">
    <property type="entry name" value="Heavy-metal-associated_CS"/>
</dbReference>
<name>A0A9P1JJV1_BACAS</name>
<dbReference type="GO" id="GO:0005737">
    <property type="term" value="C:cytoplasm"/>
    <property type="evidence" value="ECO:0007669"/>
    <property type="project" value="UniProtKB-SubCell"/>
</dbReference>
<evidence type="ECO:0000256" key="2">
    <source>
        <dbReference type="ARBA" id="ARBA00015313"/>
    </source>
</evidence>
<dbReference type="InterPro" id="IPR006122">
    <property type="entry name" value="HMA_Cu_ion-bd"/>
</dbReference>
<comment type="subcellular location">
    <subcellularLocation>
        <location evidence="1">Cytoplasm</location>
    </subcellularLocation>
</comment>
<dbReference type="SUPFAM" id="SSF55008">
    <property type="entry name" value="HMA, heavy metal-associated domain"/>
    <property type="match status" value="1"/>
</dbReference>
<dbReference type="GO" id="GO:0006825">
    <property type="term" value="P:copper ion transport"/>
    <property type="evidence" value="ECO:0007669"/>
    <property type="project" value="InterPro"/>
</dbReference>
<dbReference type="PANTHER" id="PTHR46594:SF4">
    <property type="entry name" value="P-TYPE CATION-TRANSPORTING ATPASE"/>
    <property type="match status" value="1"/>
</dbReference>
<dbReference type="KEGG" id="bao:BAMF_3199"/>
<dbReference type="PRINTS" id="PR00944">
    <property type="entry name" value="CUEXPORT"/>
</dbReference>
<proteinExistence type="predicted"/>
<dbReference type="InterPro" id="IPR006121">
    <property type="entry name" value="HMA_dom"/>
</dbReference>
<evidence type="ECO:0000259" key="7">
    <source>
        <dbReference type="PROSITE" id="PS50846"/>
    </source>
</evidence>
<protein>
    <recommendedName>
        <fullName evidence="2">Copper chaperone CopZ</fullName>
    </recommendedName>
</protein>
<dbReference type="EMBL" id="FN597644">
    <property type="protein sequence ID" value="CBI44325.1"/>
    <property type="molecule type" value="Genomic_DNA"/>
</dbReference>
<evidence type="ECO:0000256" key="3">
    <source>
        <dbReference type="ARBA" id="ARBA00022490"/>
    </source>
</evidence>
<evidence type="ECO:0000256" key="5">
    <source>
        <dbReference type="ARBA" id="ARBA00023008"/>
    </source>
</evidence>
<keyword evidence="4" id="KW-0479">Metal-binding</keyword>
<organism evidence="8 9">
    <name type="scientific">Bacillus amyloliquefaciens (strain ATCC 23350 / DSM 7 / BCRC 11601 / CCUG 28519 / NBRC 15535 / NRRL B-14393 / F)</name>
    <dbReference type="NCBI Taxonomy" id="692420"/>
    <lineage>
        <taxon>Bacteria</taxon>
        <taxon>Bacillati</taxon>
        <taxon>Bacillota</taxon>
        <taxon>Bacilli</taxon>
        <taxon>Bacillales</taxon>
        <taxon>Bacillaceae</taxon>
        <taxon>Bacillus</taxon>
        <taxon>Bacillus amyloliquefaciens group</taxon>
    </lineage>
</organism>
<feature type="domain" description="HMA" evidence="7">
    <location>
        <begin position="14"/>
        <end position="80"/>
    </location>
</feature>
<evidence type="ECO:0000256" key="6">
    <source>
        <dbReference type="ARBA" id="ARBA00023186"/>
    </source>
</evidence>
<dbReference type="Proteomes" id="UP000006562">
    <property type="component" value="Chromosome"/>
</dbReference>
<dbReference type="PROSITE" id="PS50846">
    <property type="entry name" value="HMA_2"/>
    <property type="match status" value="1"/>
</dbReference>
<dbReference type="NCBIfam" id="NF033795">
    <property type="entry name" value="chaper_CopZ_Bs"/>
    <property type="match status" value="1"/>
</dbReference>
<sequence>MKKKKQDVEGIIMEQKTLQVEGMSCQHCVKAVETGVGELNGVTEVQVKLEAGQVDVTFDENKVSVSDIKDAIEDQGYDVV</sequence>
<evidence type="ECO:0000256" key="1">
    <source>
        <dbReference type="ARBA" id="ARBA00004496"/>
    </source>
</evidence>
<reference evidence="9" key="2">
    <citation type="journal article" date="2011" name="J. Biotechnol.">
        <title>Genome sequence of B. amyloliquefaciens type strain DSM7(T) reveals differences to plant-associated B. amyloliquefaciens FZB42.</title>
        <authorList>
            <person name="Ruckert C."/>
            <person name="Blom J."/>
            <person name="Chen X."/>
            <person name="Reva O."/>
            <person name="Borriss R."/>
        </authorList>
    </citation>
    <scope>NUCLEOTIDE SEQUENCE [LARGE SCALE GENOMIC DNA]</scope>
    <source>
        <strain evidence="9">DSM 7</strain>
    </source>
</reference>
<keyword evidence="9" id="KW-1185">Reference proteome</keyword>
<dbReference type="InterPro" id="IPR000428">
    <property type="entry name" value="Cu-bd"/>
</dbReference>
<keyword evidence="6" id="KW-0143">Chaperone</keyword>
<dbReference type="PROSITE" id="PS01047">
    <property type="entry name" value="HMA_1"/>
    <property type="match status" value="1"/>
</dbReference>
<dbReference type="InterPro" id="IPR049740">
    <property type="entry name" value="CopZ"/>
</dbReference>
<dbReference type="Gene3D" id="3.30.70.100">
    <property type="match status" value="1"/>
</dbReference>